<protein>
    <submittedName>
        <fullName evidence="3">Uncharacterized protein</fullName>
    </submittedName>
</protein>
<reference evidence="3" key="2">
    <citation type="submission" date="2025-08" db="UniProtKB">
        <authorList>
            <consortium name="RefSeq"/>
        </authorList>
    </citation>
    <scope>IDENTIFICATION</scope>
    <source>
        <strain evidence="3">14028-0561.14</strain>
        <tissue evidence="3">Whole fly</tissue>
    </source>
</reference>
<evidence type="ECO:0000313" key="2">
    <source>
        <dbReference type="Proteomes" id="UP001652661"/>
    </source>
</evidence>
<proteinExistence type="predicted"/>
<feature type="compositionally biased region" description="Basic and acidic residues" evidence="1">
    <location>
        <begin position="52"/>
        <end position="69"/>
    </location>
</feature>
<accession>A0A6P4ILH9</accession>
<feature type="region of interest" description="Disordered" evidence="1">
    <location>
        <begin position="43"/>
        <end position="98"/>
    </location>
</feature>
<organism evidence="2 3">
    <name type="scientific">Drosophila kikkawai</name>
    <name type="common">Fruit fly</name>
    <dbReference type="NCBI Taxonomy" id="30033"/>
    <lineage>
        <taxon>Eukaryota</taxon>
        <taxon>Metazoa</taxon>
        <taxon>Ecdysozoa</taxon>
        <taxon>Arthropoda</taxon>
        <taxon>Hexapoda</taxon>
        <taxon>Insecta</taxon>
        <taxon>Pterygota</taxon>
        <taxon>Neoptera</taxon>
        <taxon>Endopterygota</taxon>
        <taxon>Diptera</taxon>
        <taxon>Brachycera</taxon>
        <taxon>Muscomorpha</taxon>
        <taxon>Ephydroidea</taxon>
        <taxon>Drosophilidae</taxon>
        <taxon>Drosophila</taxon>
        <taxon>Sophophora</taxon>
    </lineage>
</organism>
<dbReference type="GeneID" id="108075593"/>
<evidence type="ECO:0000256" key="1">
    <source>
        <dbReference type="SAM" id="MobiDB-lite"/>
    </source>
</evidence>
<keyword evidence="2" id="KW-1185">Reference proteome</keyword>
<reference evidence="2" key="1">
    <citation type="submission" date="2025-05" db="UniProtKB">
        <authorList>
            <consortium name="RefSeq"/>
        </authorList>
    </citation>
    <scope>NUCLEOTIDE SEQUENCE [LARGE SCALE GENOMIC DNA]</scope>
    <source>
        <strain evidence="2">14028-0561.14</strain>
    </source>
</reference>
<name>A0A6P4ILH9_DROKI</name>
<sequence length="134" mass="15259">MEHVLHKSLTQDKRRGETSTRNRFDNEKALWATRKRLRWREWPGIAATDGDASPRKEGPSEPRPRRFFEKGQSQSMSPNMGTKNLPVPDGASRNGLTGWLDDGSDPGCYEARWKPFSSLFYKYILSRTSAVGNS</sequence>
<dbReference type="AlphaFoldDB" id="A0A6P4ILH9"/>
<gene>
    <name evidence="3" type="primary">LOC108075593</name>
</gene>
<dbReference type="RefSeq" id="XP_017023616.1">
    <property type="nucleotide sequence ID" value="XM_017168127.3"/>
</dbReference>
<evidence type="ECO:0000313" key="3">
    <source>
        <dbReference type="RefSeq" id="XP_017023616.1"/>
    </source>
</evidence>
<feature type="compositionally biased region" description="Polar residues" evidence="1">
    <location>
        <begin position="71"/>
        <end position="82"/>
    </location>
</feature>
<dbReference type="Proteomes" id="UP001652661">
    <property type="component" value="Chromosome 2L"/>
</dbReference>
<feature type="region of interest" description="Disordered" evidence="1">
    <location>
        <begin position="1"/>
        <end position="26"/>
    </location>
</feature>